<dbReference type="AlphaFoldDB" id="A0A8K1DC24"/>
<name>A0A8K1DC24_9PASS</name>
<evidence type="ECO:0000313" key="3">
    <source>
        <dbReference type="Proteomes" id="UP000796761"/>
    </source>
</evidence>
<evidence type="ECO:0000256" key="1">
    <source>
        <dbReference type="SAM" id="Phobius"/>
    </source>
</evidence>
<keyword evidence="3" id="KW-1185">Reference proteome</keyword>
<organism evidence="2 3">
    <name type="scientific">Zosterops borbonicus</name>
    <dbReference type="NCBI Taxonomy" id="364589"/>
    <lineage>
        <taxon>Eukaryota</taxon>
        <taxon>Metazoa</taxon>
        <taxon>Chordata</taxon>
        <taxon>Craniata</taxon>
        <taxon>Vertebrata</taxon>
        <taxon>Euteleostomi</taxon>
        <taxon>Archelosauria</taxon>
        <taxon>Archosauria</taxon>
        <taxon>Dinosauria</taxon>
        <taxon>Saurischia</taxon>
        <taxon>Theropoda</taxon>
        <taxon>Coelurosauria</taxon>
        <taxon>Aves</taxon>
        <taxon>Neognathae</taxon>
        <taxon>Neoaves</taxon>
        <taxon>Telluraves</taxon>
        <taxon>Australaves</taxon>
        <taxon>Passeriformes</taxon>
        <taxon>Sylvioidea</taxon>
        <taxon>Zosteropidae</taxon>
        <taxon>Zosterops</taxon>
    </lineage>
</organism>
<dbReference type="OrthoDB" id="9170669at2759"/>
<reference evidence="2" key="1">
    <citation type="submission" date="2019-04" db="EMBL/GenBank/DDBJ databases">
        <title>Genome assembly of Zosterops borbonicus 15179.</title>
        <authorList>
            <person name="Leroy T."/>
            <person name="Anselmetti Y."/>
            <person name="Tilak M.-K."/>
            <person name="Nabholz B."/>
        </authorList>
    </citation>
    <scope>NUCLEOTIDE SEQUENCE</scope>
    <source>
        <strain evidence="2">HGM_15179</strain>
        <tissue evidence="2">Muscle</tissue>
    </source>
</reference>
<keyword evidence="1" id="KW-1133">Transmembrane helix</keyword>
<comment type="caution">
    <text evidence="2">The sequence shown here is derived from an EMBL/GenBank/DDBJ whole genome shotgun (WGS) entry which is preliminary data.</text>
</comment>
<evidence type="ECO:0008006" key="4">
    <source>
        <dbReference type="Google" id="ProtNLM"/>
    </source>
</evidence>
<keyword evidence="1" id="KW-0812">Transmembrane</keyword>
<sequence>MVTLRVAINGSTSKWRPEMSGVPLGSVLGLMLLNIFVGNSVIKCTLSKFADDTKMCRAVDMLGGRDAIQKDLNRLERWARANLMRFNKAKCKVPHLSQGNPKRKYTLGGE</sequence>
<accession>A0A8K1DC24</accession>
<dbReference type="PANTHER" id="PTHR33332">
    <property type="entry name" value="REVERSE TRANSCRIPTASE DOMAIN-CONTAINING PROTEIN"/>
    <property type="match status" value="1"/>
</dbReference>
<proteinExistence type="predicted"/>
<feature type="transmembrane region" description="Helical" evidence="1">
    <location>
        <begin position="20"/>
        <end position="42"/>
    </location>
</feature>
<gene>
    <name evidence="2" type="ORF">HGM15179_018916</name>
</gene>
<keyword evidence="1" id="KW-0472">Membrane</keyword>
<evidence type="ECO:0000313" key="2">
    <source>
        <dbReference type="EMBL" id="TRZ08191.1"/>
    </source>
</evidence>
<dbReference type="EMBL" id="SWJQ01001445">
    <property type="protein sequence ID" value="TRZ08191.1"/>
    <property type="molecule type" value="Genomic_DNA"/>
</dbReference>
<dbReference type="Proteomes" id="UP000796761">
    <property type="component" value="Unassembled WGS sequence"/>
</dbReference>
<protein>
    <recommendedName>
        <fullName evidence="4">Reverse transcriptase</fullName>
    </recommendedName>
</protein>